<gene>
    <name evidence="4" type="ORF">J2W84_006008</name>
</gene>
<feature type="domain" description="P/Homo B" evidence="3">
    <location>
        <begin position="24"/>
        <end position="184"/>
    </location>
</feature>
<proteinExistence type="predicted"/>
<accession>A0ABU1R6F4</accession>
<dbReference type="InterPro" id="IPR001695">
    <property type="entry name" value="Lysyl_oxidase"/>
</dbReference>
<protein>
    <submittedName>
        <fullName evidence="4">Subtilisin-like proprotein convertase family protein</fullName>
    </submittedName>
</protein>
<evidence type="ECO:0000256" key="2">
    <source>
        <dbReference type="ARBA" id="ARBA00022801"/>
    </source>
</evidence>
<dbReference type="Pfam" id="PF01186">
    <property type="entry name" value="Lysyl_oxidase"/>
    <property type="match status" value="1"/>
</dbReference>
<name>A0ABU1R6F4_9BACT</name>
<dbReference type="InterPro" id="IPR002884">
    <property type="entry name" value="P_dom"/>
</dbReference>
<comment type="caution">
    <text evidence="4">The sequence shown here is derived from an EMBL/GenBank/DDBJ whole genome shotgun (WGS) entry which is preliminary data.</text>
</comment>
<sequence>MTYRFTQLQAFSRFSLLLFFLSFLSNQNLLHAQYFNTPGAKIRDFEGVFRIDSIPITVSGLPLKIDSSFGLAKVCLNIDHLRTSDLKIELLSPDGTSIWLTNRNGSETGQNYMNTCFRSNGFNGYIHSGKAPFAGEFIPDGRMSFLNNSQNPNGIWYLLVQDLAAGKKGVLNYFNLEFSANPNPNSGLGGCSFESPELCRMPEKGTALLPDLVTLPFFTDNQIKEYPQDDQNYPGQLKLAISIANLGDGPMEVFGLHEWRCADTIVDSTTVCPDGKKARQILYQRIYSLSENKKLSYTDVPTNSNYYDDKPGHNHYHVDDWVEFRLVKVKRGRKGRVKHKEVIAQSSKISYCLFDSGICNDNDNICRFENINYGAGNLANYGLGAYSSCHSSKQGISVGAYDTYGMMYEGQFLTIPKGTRNGDYLVEVELDPLNKVAEKNKANNLLSFPITLRKQVP</sequence>
<reference evidence="4 5" key="1">
    <citation type="submission" date="2023-07" db="EMBL/GenBank/DDBJ databases">
        <title>Sorghum-associated microbial communities from plants grown in Nebraska, USA.</title>
        <authorList>
            <person name="Schachtman D."/>
        </authorList>
    </citation>
    <scope>NUCLEOTIDE SEQUENCE [LARGE SCALE GENOMIC DNA]</scope>
    <source>
        <strain evidence="4 5">BE57</strain>
    </source>
</reference>
<dbReference type="RefSeq" id="WP_309991624.1">
    <property type="nucleotide sequence ID" value="NZ_JAVDTI010000008.1"/>
</dbReference>
<dbReference type="InterPro" id="IPR008979">
    <property type="entry name" value="Galactose-bd-like_sf"/>
</dbReference>
<dbReference type="SUPFAM" id="SSF49785">
    <property type="entry name" value="Galactose-binding domain-like"/>
    <property type="match status" value="1"/>
</dbReference>
<evidence type="ECO:0000313" key="4">
    <source>
        <dbReference type="EMBL" id="MDR6808943.1"/>
    </source>
</evidence>
<dbReference type="Proteomes" id="UP001264980">
    <property type="component" value="Unassembled WGS sequence"/>
</dbReference>
<dbReference type="Gene3D" id="2.60.120.260">
    <property type="entry name" value="Galactose-binding domain-like"/>
    <property type="match status" value="1"/>
</dbReference>
<dbReference type="Pfam" id="PF01483">
    <property type="entry name" value="P_proprotein"/>
    <property type="match status" value="1"/>
</dbReference>
<organism evidence="4 5">
    <name type="scientific">Dyadobacter fermentans</name>
    <dbReference type="NCBI Taxonomy" id="94254"/>
    <lineage>
        <taxon>Bacteria</taxon>
        <taxon>Pseudomonadati</taxon>
        <taxon>Bacteroidota</taxon>
        <taxon>Cytophagia</taxon>
        <taxon>Cytophagales</taxon>
        <taxon>Spirosomataceae</taxon>
        <taxon>Dyadobacter</taxon>
    </lineage>
</organism>
<evidence type="ECO:0000259" key="3">
    <source>
        <dbReference type="PROSITE" id="PS51829"/>
    </source>
</evidence>
<dbReference type="EMBL" id="JAVDTI010000008">
    <property type="protein sequence ID" value="MDR6808943.1"/>
    <property type="molecule type" value="Genomic_DNA"/>
</dbReference>
<evidence type="ECO:0000256" key="1">
    <source>
        <dbReference type="ARBA" id="ARBA00022670"/>
    </source>
</evidence>
<keyword evidence="2" id="KW-0378">Hydrolase</keyword>
<dbReference type="PROSITE" id="PS51829">
    <property type="entry name" value="P_HOMO_B"/>
    <property type="match status" value="1"/>
</dbReference>
<keyword evidence="1" id="KW-0645">Protease</keyword>
<evidence type="ECO:0000313" key="5">
    <source>
        <dbReference type="Proteomes" id="UP001264980"/>
    </source>
</evidence>
<keyword evidence="5" id="KW-1185">Reference proteome</keyword>